<dbReference type="Pfam" id="PF10178">
    <property type="entry name" value="PAC3"/>
    <property type="match status" value="1"/>
</dbReference>
<dbReference type="InterPro" id="IPR053720">
    <property type="entry name" value="Psm_Assembly_Chaperone"/>
</dbReference>
<dbReference type="Gene3D" id="3.30.230.90">
    <property type="match status" value="1"/>
</dbReference>
<accession>A0AAU9L4C2</accession>
<name>A0AAU9L4C2_9STRA</name>
<protein>
    <recommendedName>
        <fullName evidence="3">Proteasome assembly chaperone 3</fullName>
    </recommendedName>
</protein>
<sequence length="225" mass="24678">MMAATTAPVALHTKKDRKEINGVQTDIAVSIFVDRVFIVVTQLGTFGTLVEAKQNDSINGKFQSDIHVRLGRRDDPLLLVYARQFLEHFGVPVGLPILAAIGLKDRSSSTFEIVMQSVKDLFDQSIQPSQYSFLTIVTMSTTAAAVDTDTPTKSECLELFRALKNKDELSRSCKDIMQMITANDKGVMENEALNTHGGRRTRGGISHAALQRRFTGKMSGVSLSG</sequence>
<organism evidence="1 2">
    <name type="scientific">Peronospora belbahrii</name>
    <dbReference type="NCBI Taxonomy" id="622444"/>
    <lineage>
        <taxon>Eukaryota</taxon>
        <taxon>Sar</taxon>
        <taxon>Stramenopiles</taxon>
        <taxon>Oomycota</taxon>
        <taxon>Peronosporomycetes</taxon>
        <taxon>Peronosporales</taxon>
        <taxon>Peronosporaceae</taxon>
        <taxon>Peronospora</taxon>
    </lineage>
</organism>
<dbReference type="PANTHER" id="PTHR31051">
    <property type="entry name" value="PROTEASOME ASSEMBLY CHAPERONE 3"/>
    <property type="match status" value="1"/>
</dbReference>
<reference evidence="1" key="1">
    <citation type="submission" date="2021-11" db="EMBL/GenBank/DDBJ databases">
        <authorList>
            <person name="Islam A."/>
            <person name="Islam S."/>
            <person name="Flora M.S."/>
            <person name="Rahman M."/>
            <person name="Ziaur R.M."/>
            <person name="Epstein J.H."/>
            <person name="Hassan M."/>
            <person name="Klassen M."/>
            <person name="Woodard K."/>
            <person name="Webb A."/>
            <person name="Webby R.J."/>
            <person name="El Zowalaty M.E."/>
        </authorList>
    </citation>
    <scope>NUCLEOTIDE SEQUENCE</scope>
    <source>
        <strain evidence="1">Pbs3</strain>
    </source>
</reference>
<comment type="caution">
    <text evidence="1">The sequence shown here is derived from an EMBL/GenBank/DDBJ whole genome shotgun (WGS) entry which is preliminary data.</text>
</comment>
<dbReference type="AlphaFoldDB" id="A0AAU9L4C2"/>
<proteinExistence type="predicted"/>
<evidence type="ECO:0008006" key="3">
    <source>
        <dbReference type="Google" id="ProtNLM"/>
    </source>
</evidence>
<dbReference type="GO" id="GO:0043248">
    <property type="term" value="P:proteasome assembly"/>
    <property type="evidence" value="ECO:0007669"/>
    <property type="project" value="InterPro"/>
</dbReference>
<dbReference type="Proteomes" id="UP001160483">
    <property type="component" value="Unassembled WGS sequence"/>
</dbReference>
<gene>
    <name evidence="1" type="ORF">PBS003_LOCUS8423</name>
</gene>
<dbReference type="EMBL" id="CAKKTJ010000330">
    <property type="protein sequence ID" value="CAH0481821.1"/>
    <property type="molecule type" value="Genomic_DNA"/>
</dbReference>
<evidence type="ECO:0000313" key="1">
    <source>
        <dbReference type="EMBL" id="CAH0481821.1"/>
    </source>
</evidence>
<evidence type="ECO:0000313" key="2">
    <source>
        <dbReference type="Proteomes" id="UP001160483"/>
    </source>
</evidence>
<dbReference type="PANTHER" id="PTHR31051:SF1">
    <property type="entry name" value="PROTEASOME ASSEMBLY CHAPERONE 3"/>
    <property type="match status" value="1"/>
</dbReference>
<dbReference type="InterPro" id="IPR018788">
    <property type="entry name" value="Proteasome_assmbl_chp_3"/>
</dbReference>